<dbReference type="EC" id="5.6.2.4" evidence="7"/>
<evidence type="ECO:0000256" key="5">
    <source>
        <dbReference type="ARBA" id="ARBA00023235"/>
    </source>
</evidence>
<dbReference type="Pfam" id="PF00580">
    <property type="entry name" value="UvrD-helicase"/>
    <property type="match status" value="1"/>
</dbReference>
<evidence type="ECO:0000256" key="3">
    <source>
        <dbReference type="ARBA" id="ARBA00022806"/>
    </source>
</evidence>
<feature type="domain" description="UvrD-like helicase C-terminal" evidence="12">
    <location>
        <begin position="341"/>
        <end position="817"/>
    </location>
</feature>
<dbReference type="PROSITE" id="PS51198">
    <property type="entry name" value="UVRD_HELICASE_ATP_BIND"/>
    <property type="match status" value="1"/>
</dbReference>
<dbReference type="InterPro" id="IPR000212">
    <property type="entry name" value="DNA_helicase_UvrD/REP"/>
</dbReference>
<evidence type="ECO:0000313" key="14">
    <source>
        <dbReference type="Proteomes" id="UP000788426"/>
    </source>
</evidence>
<feature type="binding site" evidence="10">
    <location>
        <begin position="26"/>
        <end position="33"/>
    </location>
    <ligand>
        <name>ATP</name>
        <dbReference type="ChEBI" id="CHEBI:30616"/>
    </ligand>
</feature>
<evidence type="ECO:0000256" key="10">
    <source>
        <dbReference type="PROSITE-ProRule" id="PRU00560"/>
    </source>
</evidence>
<dbReference type="RefSeq" id="WP_219481120.1">
    <property type="nucleotide sequence ID" value="NZ_JAHXCT010000003.1"/>
</dbReference>
<evidence type="ECO:0000313" key="13">
    <source>
        <dbReference type="EMBL" id="MBW4769299.1"/>
    </source>
</evidence>
<gene>
    <name evidence="13" type="ORF">KZO38_05925</name>
</gene>
<comment type="catalytic activity">
    <reaction evidence="9">
        <text>ATP + H2O = ADP + phosphate + H(+)</text>
        <dbReference type="Rhea" id="RHEA:13065"/>
        <dbReference type="ChEBI" id="CHEBI:15377"/>
        <dbReference type="ChEBI" id="CHEBI:15378"/>
        <dbReference type="ChEBI" id="CHEBI:30616"/>
        <dbReference type="ChEBI" id="CHEBI:43474"/>
        <dbReference type="ChEBI" id="CHEBI:456216"/>
        <dbReference type="EC" id="5.6.2.4"/>
    </reaction>
</comment>
<keyword evidence="4 10" id="KW-0067">ATP-binding</keyword>
<protein>
    <recommendedName>
        <fullName evidence="7">DNA 3'-5' helicase</fullName>
        <ecNumber evidence="7">5.6.2.4</ecNumber>
    </recommendedName>
    <alternativeName>
        <fullName evidence="8">DNA 3'-5' helicase II</fullName>
    </alternativeName>
</protein>
<dbReference type="CDD" id="cd06127">
    <property type="entry name" value="DEDDh"/>
    <property type="match status" value="1"/>
</dbReference>
<dbReference type="Proteomes" id="UP000788426">
    <property type="component" value="Unassembled WGS sequence"/>
</dbReference>
<keyword evidence="14" id="KW-1185">Reference proteome</keyword>
<dbReference type="PROSITE" id="PS51217">
    <property type="entry name" value="UVRD_HELICASE_CTER"/>
    <property type="match status" value="1"/>
</dbReference>
<dbReference type="Pfam" id="PF13361">
    <property type="entry name" value="UvrD_C"/>
    <property type="match status" value="1"/>
</dbReference>
<feature type="domain" description="UvrD-like helicase ATP-binding" evidence="11">
    <location>
        <begin position="5"/>
        <end position="336"/>
    </location>
</feature>
<comment type="caution">
    <text evidence="13">The sequence shown here is derived from an EMBL/GenBank/DDBJ whole genome shotgun (WGS) entry which is preliminary data.</text>
</comment>
<dbReference type="InterPro" id="IPR014017">
    <property type="entry name" value="DNA_helicase_UvrD-like_C"/>
</dbReference>
<keyword evidence="5" id="KW-0413">Isomerase</keyword>
<dbReference type="PANTHER" id="PTHR11070">
    <property type="entry name" value="UVRD / RECB / PCRA DNA HELICASE FAMILY MEMBER"/>
    <property type="match status" value="1"/>
</dbReference>
<dbReference type="Pfam" id="PF00929">
    <property type="entry name" value="RNase_T"/>
    <property type="match status" value="1"/>
</dbReference>
<evidence type="ECO:0000256" key="7">
    <source>
        <dbReference type="ARBA" id="ARBA00034808"/>
    </source>
</evidence>
<evidence type="ECO:0000259" key="11">
    <source>
        <dbReference type="PROSITE" id="PS51198"/>
    </source>
</evidence>
<evidence type="ECO:0000256" key="4">
    <source>
        <dbReference type="ARBA" id="ARBA00022840"/>
    </source>
</evidence>
<dbReference type="SMART" id="SM00479">
    <property type="entry name" value="EXOIII"/>
    <property type="match status" value="1"/>
</dbReference>
<dbReference type="InterPro" id="IPR013520">
    <property type="entry name" value="Ribonucl_H"/>
</dbReference>
<evidence type="ECO:0000256" key="6">
    <source>
        <dbReference type="ARBA" id="ARBA00034617"/>
    </source>
</evidence>
<reference evidence="13 14" key="1">
    <citation type="submission" date="2021-07" db="EMBL/GenBank/DDBJ databases">
        <title>Genomic diversity and antimicrobial resistance of Prevotella spp. isolated from chronic lung disease airways.</title>
        <authorList>
            <person name="Webb K.A."/>
            <person name="Olagoke O.S."/>
            <person name="Baird T."/>
            <person name="Neill J."/>
            <person name="Pham A."/>
            <person name="Wells T.J."/>
            <person name="Ramsay K.A."/>
            <person name="Bell S.C."/>
            <person name="Sarovich D.S."/>
            <person name="Price E.P."/>
        </authorList>
    </citation>
    <scope>NUCLEOTIDE SEQUENCE [LARGE SCALE GENOMIC DNA]</scope>
    <source>
        <strain evidence="13 14">SCHI0011.S.12</strain>
    </source>
</reference>
<evidence type="ECO:0000256" key="9">
    <source>
        <dbReference type="ARBA" id="ARBA00048988"/>
    </source>
</evidence>
<evidence type="ECO:0000256" key="2">
    <source>
        <dbReference type="ARBA" id="ARBA00022801"/>
    </source>
</evidence>
<proteinExistence type="predicted"/>
<evidence type="ECO:0000259" key="12">
    <source>
        <dbReference type="PROSITE" id="PS51217"/>
    </source>
</evidence>
<dbReference type="EMBL" id="JAHXCT010000003">
    <property type="protein sequence ID" value="MBW4769299.1"/>
    <property type="molecule type" value="Genomic_DNA"/>
</dbReference>
<keyword evidence="1 10" id="KW-0547">Nucleotide-binding</keyword>
<organism evidence="13 14">
    <name type="scientific">Hoylesella nanceiensis</name>
    <dbReference type="NCBI Taxonomy" id="425941"/>
    <lineage>
        <taxon>Bacteria</taxon>
        <taxon>Pseudomonadati</taxon>
        <taxon>Bacteroidota</taxon>
        <taxon>Bacteroidia</taxon>
        <taxon>Bacteroidales</taxon>
        <taxon>Prevotellaceae</taxon>
        <taxon>Hoylesella</taxon>
    </lineage>
</organism>
<name>A0ABS6YCL3_9BACT</name>
<dbReference type="InterPro" id="IPR014016">
    <property type="entry name" value="UvrD-like_ATP-bd"/>
</dbReference>
<comment type="catalytic activity">
    <reaction evidence="6">
        <text>Couples ATP hydrolysis with the unwinding of duplex DNA by translocating in the 3'-5' direction.</text>
        <dbReference type="EC" id="5.6.2.4"/>
    </reaction>
</comment>
<evidence type="ECO:0000256" key="8">
    <source>
        <dbReference type="ARBA" id="ARBA00034923"/>
    </source>
</evidence>
<keyword evidence="3 10" id="KW-0347">Helicase</keyword>
<sequence>MNTSFIPDSDQQRVIDIEEGDALVFAPPGCGKTQILTLRLQKALLNGVRPQDMLCLTFTNRAARGMLERIQSNIDLPQALEVFVGNVHRYCSKFLFEENIIPAGSSIIDDDDAISILSGYLEEEEQGVSSNPTLRRSYFSCVQLAAFIFQLKSNHPKELRLHPDCITADDVTALRYLCQQLHIELSASTMIDIFDHSKRYADALDNPLFDYGMAKLLKSFFKRVDIANYYASYKDENQLYDFEDLLMLTYNAYTSPSANEYRHYSWVQIDEVQDLNALQLAIVDAITTKEQRSVVYLGDEQQAIFSFMGAKLSTLSLLKERCKGHIYHLHTNHRAPSYLVKVLNTFAQHQLHIAPELLPSTLKETPQTGDELKIITSGTLEEELRDTALLAQKLLNDHPNETTSIIVSSNADADKISEELNTQHIPHFKVSGQDLFSTPLVKLLIAHLGVIANEHNFISWSRILKGLKIFSTNAASQRFVRLLNERAISVSDLLNDAPSTYVERFVRHYEQDTLVVFDTETTGLNVLEDDIVQIAAVKITKGKVLENERFEIFIDTQRPIPTMLGDIENPLIEEMKNHTLHAPAEALARFMDYIDGALLVGHNATFDYQILYNNLLRYLPQYTFLQKHSSYIDTLKLTRLLQPSLKNYKLKNLLQEFRLEGQNTHLADADVHATVGLVHFCYQQSVEKLKGQSEFLAHPKVDAKVQKLKRLYGDIYRQAQQELWKKQETEQQSALVSQLVWFYNQVVEAEIMKPLSATEYVFNYIENEIVDKHEENCLAQQLFLHVNEIATLKEADLCGSSIIHEKIFISTIHKAKGLEFDNVIVYDVAEGRYPNYFIKDNPELVLEDARKFYVALSRARKRLWMIYASSKIGYYNNPTPRYLTRFMNSIASLFSS</sequence>
<evidence type="ECO:0000256" key="1">
    <source>
        <dbReference type="ARBA" id="ARBA00022741"/>
    </source>
</evidence>
<dbReference type="PANTHER" id="PTHR11070:SF2">
    <property type="entry name" value="ATP-DEPENDENT DNA HELICASE SRS2"/>
    <property type="match status" value="1"/>
</dbReference>
<accession>A0ABS6YCL3</accession>
<keyword evidence="2 10" id="KW-0378">Hydrolase</keyword>